<evidence type="ECO:0000313" key="3">
    <source>
        <dbReference type="Proteomes" id="UP000035763"/>
    </source>
</evidence>
<proteinExistence type="predicted"/>
<feature type="compositionally biased region" description="Low complexity" evidence="1">
    <location>
        <begin position="188"/>
        <end position="199"/>
    </location>
</feature>
<dbReference type="EMBL" id="CAJA01000491">
    <property type="protein sequence ID" value="CCH75329.1"/>
    <property type="molecule type" value="Genomic_DNA"/>
</dbReference>
<organism evidence="2 3">
    <name type="scientific">Nostocoides australiense Ben110</name>
    <dbReference type="NCBI Taxonomy" id="1193182"/>
    <lineage>
        <taxon>Bacteria</taxon>
        <taxon>Bacillati</taxon>
        <taxon>Actinomycetota</taxon>
        <taxon>Actinomycetes</taxon>
        <taxon>Micrococcales</taxon>
        <taxon>Intrasporangiaceae</taxon>
        <taxon>Nostocoides</taxon>
    </lineage>
</organism>
<sequence length="261" mass="27225">MGIGEWFGFGKKKEPEPIIEVPAAPTSESLAAALDSVEAMARDGKVPPMVMARLKRVTNVVRQTIPRLDNLGAGSASAYNVMATATDYLPGAIGGYLRLPRDWADTRPVDRGKTSLLILIDQLDLLGGTMDKVYDAVNRADAEALVVHGRFLQEKFGTAAGGELGLGADAQVPPQPTSGSYDAGGRLAPPTATPAWPAPDGQSAFTGTDWLAPDKDPDTGDVPKVIHPATPATPLRPDSTTHAGSATAEPGRLTPPTGRDA</sequence>
<feature type="region of interest" description="Disordered" evidence="1">
    <location>
        <begin position="166"/>
        <end position="261"/>
    </location>
</feature>
<evidence type="ECO:0000256" key="1">
    <source>
        <dbReference type="SAM" id="MobiDB-lite"/>
    </source>
</evidence>
<protein>
    <submittedName>
        <fullName evidence="2">Uncharacterized protein</fullName>
    </submittedName>
</protein>
<dbReference type="RefSeq" id="WP_201329230.1">
    <property type="nucleotide sequence ID" value="NZ_HG764815.1"/>
</dbReference>
<name>W6K4N6_9MICO</name>
<reference evidence="2 3" key="1">
    <citation type="journal article" date="2013" name="ISME J.">
        <title>A metabolic model for members of the genus Tetrasphaera involved in enhanced biological phosphorus removal.</title>
        <authorList>
            <person name="Kristiansen R."/>
            <person name="Nguyen H.T.T."/>
            <person name="Saunders A.M."/>
            <person name="Nielsen J.L."/>
            <person name="Wimmer R."/>
            <person name="Le V.Q."/>
            <person name="McIlroy S.J."/>
            <person name="Petrovski S."/>
            <person name="Seviour R.J."/>
            <person name="Calteau A."/>
            <person name="Nielsen K.L."/>
            <person name="Nielsen P.H."/>
        </authorList>
    </citation>
    <scope>NUCLEOTIDE SEQUENCE [LARGE SCALE GENOMIC DNA]</scope>
    <source>
        <strain evidence="2 3">Ben110</strain>
    </source>
</reference>
<dbReference type="STRING" id="1193182.BN11_650002"/>
<dbReference type="AlphaFoldDB" id="W6K4N6"/>
<comment type="caution">
    <text evidence="2">The sequence shown here is derived from an EMBL/GenBank/DDBJ whole genome shotgun (WGS) entry which is preliminary data.</text>
</comment>
<evidence type="ECO:0000313" key="2">
    <source>
        <dbReference type="EMBL" id="CCH75329.1"/>
    </source>
</evidence>
<dbReference type="Proteomes" id="UP000035763">
    <property type="component" value="Unassembled WGS sequence"/>
</dbReference>
<keyword evidence="3" id="KW-1185">Reference proteome</keyword>
<gene>
    <name evidence="2" type="ORF">BN11_650002</name>
</gene>
<accession>W6K4N6</accession>